<dbReference type="GO" id="GO:0005634">
    <property type="term" value="C:nucleus"/>
    <property type="evidence" value="ECO:0007669"/>
    <property type="project" value="TreeGrafter"/>
</dbReference>
<dbReference type="Pfam" id="PF03441">
    <property type="entry name" value="FAD_binding_7"/>
    <property type="match status" value="1"/>
</dbReference>
<accession>A0AAD6CDF9</accession>
<evidence type="ECO:0000256" key="5">
    <source>
        <dbReference type="SAM" id="MobiDB-lite"/>
    </source>
</evidence>
<evidence type="ECO:0000313" key="7">
    <source>
        <dbReference type="EMBL" id="KAJ5460834.1"/>
    </source>
</evidence>
<keyword evidence="2 4" id="KW-0285">Flavoprotein</keyword>
<evidence type="ECO:0000313" key="8">
    <source>
        <dbReference type="Proteomes" id="UP001213681"/>
    </source>
</evidence>
<dbReference type="InterPro" id="IPR002081">
    <property type="entry name" value="Cryptochrome/DNA_photolyase_1"/>
</dbReference>
<comment type="caution">
    <text evidence="7">The sequence shown here is derived from an EMBL/GenBank/DDBJ whole genome shotgun (WGS) entry which is preliminary data.</text>
</comment>
<dbReference type="GeneID" id="81596012"/>
<evidence type="ECO:0000256" key="2">
    <source>
        <dbReference type="ARBA" id="ARBA00022630"/>
    </source>
</evidence>
<reference evidence="7" key="2">
    <citation type="journal article" date="2023" name="IMA Fungus">
        <title>Comparative genomic study of the Penicillium genus elucidates a diverse pangenome and 15 lateral gene transfer events.</title>
        <authorList>
            <person name="Petersen C."/>
            <person name="Sorensen T."/>
            <person name="Nielsen M.R."/>
            <person name="Sondergaard T.E."/>
            <person name="Sorensen J.L."/>
            <person name="Fitzpatrick D.A."/>
            <person name="Frisvad J.C."/>
            <person name="Nielsen K.L."/>
        </authorList>
    </citation>
    <scope>NUCLEOTIDE SEQUENCE</scope>
    <source>
        <strain evidence="7">IBT 16125</strain>
    </source>
</reference>
<dbReference type="GO" id="GO:0003904">
    <property type="term" value="F:deoxyribodipyrimidine photo-lyase activity"/>
    <property type="evidence" value="ECO:0007669"/>
    <property type="project" value="TreeGrafter"/>
</dbReference>
<comment type="cofactor">
    <cofactor evidence="4">
        <name>FAD</name>
        <dbReference type="ChEBI" id="CHEBI:57692"/>
    </cofactor>
    <text evidence="4">Binds 1 FAD per subunit.</text>
</comment>
<dbReference type="Pfam" id="PF00875">
    <property type="entry name" value="DNA_photolyase"/>
    <property type="match status" value="1"/>
</dbReference>
<dbReference type="Gene3D" id="3.40.50.620">
    <property type="entry name" value="HUPs"/>
    <property type="match status" value="1"/>
</dbReference>
<dbReference type="RefSeq" id="XP_056769876.1">
    <property type="nucleotide sequence ID" value="XM_056905769.1"/>
</dbReference>
<dbReference type="EMBL" id="JAPVEA010000002">
    <property type="protein sequence ID" value="KAJ5460834.1"/>
    <property type="molecule type" value="Genomic_DNA"/>
</dbReference>
<dbReference type="AlphaFoldDB" id="A0AAD6CDF9"/>
<dbReference type="Proteomes" id="UP001213681">
    <property type="component" value="Unassembled WGS sequence"/>
</dbReference>
<evidence type="ECO:0000256" key="4">
    <source>
        <dbReference type="PIRSR" id="PIRSR602081-1"/>
    </source>
</evidence>
<dbReference type="GO" id="GO:0043153">
    <property type="term" value="P:entrainment of circadian clock by photoperiod"/>
    <property type="evidence" value="ECO:0007669"/>
    <property type="project" value="TreeGrafter"/>
</dbReference>
<dbReference type="GO" id="GO:0071949">
    <property type="term" value="F:FAD binding"/>
    <property type="evidence" value="ECO:0007669"/>
    <property type="project" value="TreeGrafter"/>
</dbReference>
<feature type="region of interest" description="Disordered" evidence="5">
    <location>
        <begin position="639"/>
        <end position="664"/>
    </location>
</feature>
<sequence length="664" mass="76708">MDNIHNILWRGTSFIPSFRIKNRHSVGFFKKLRVLDFNLIDKYYDMKSGSTSNNIVLYWHRTDLRLHDSPALHAALALKPSTFIPVWTWDPHYVYRARVGPNRWRFLFECQNDLSKSYTKLNSKQKLWLVREDPQTVLPKLWKKWGITHLVFEKDTDPYARERDEAVVRLAEEAGIEVVIRMGRNLFDPDDLVRKNGGKPTMSMTQTEKAAEKINNGQPDRPVETPKSIPDPWEKDRMDLSDIEHEIADPTPDLNAAHRGTKDKQYTQIMGPNNDFSVPTMGEIGIDPSLATTPHRGGESVALKMLADYTADEEYIGTFEKPKTSPAAFEPQSTTLLSPHLHFGSLSIRKYWWDVQDIMTKRRKAKKTNASVPVNLPGQLLFRDMYFAAQAAIGAPFARTHGNKVARVIDWHLQSKPLQSSRNDEDAMEDDDGDLPARDYEIDSLEAEEWFQSWKIGRTGFPWIDALMRQLRSEGWIHHLGRHSVACFLTRGGCYVSWERGAEVFEELLIDHETASNAGNWMWLSCTAFFAQFYRCYSPIAFGKKWDPNGDFIRRYVPELANFDKKFIYEPWKAPIADQKKWGCRVTNDDNAVDGTTYPKPMFDFDKQRQICLDNMKRAYDVRLHGNDEQVLDGSWKKLFEENGGGEEPKKKKQKTGQKEEEEA</sequence>
<dbReference type="InterPro" id="IPR006050">
    <property type="entry name" value="DNA_photolyase_N"/>
</dbReference>
<evidence type="ECO:0000256" key="3">
    <source>
        <dbReference type="ARBA" id="ARBA00022827"/>
    </source>
</evidence>
<name>A0AAD6CDF9_9EURO</name>
<gene>
    <name evidence="7" type="ORF">N7458_002386</name>
</gene>
<organism evidence="7 8">
    <name type="scientific">Penicillium daleae</name>
    <dbReference type="NCBI Taxonomy" id="63821"/>
    <lineage>
        <taxon>Eukaryota</taxon>
        <taxon>Fungi</taxon>
        <taxon>Dikarya</taxon>
        <taxon>Ascomycota</taxon>
        <taxon>Pezizomycotina</taxon>
        <taxon>Eurotiomycetes</taxon>
        <taxon>Eurotiomycetidae</taxon>
        <taxon>Eurotiales</taxon>
        <taxon>Aspergillaceae</taxon>
        <taxon>Penicillium</taxon>
    </lineage>
</organism>
<dbReference type="Gene3D" id="1.10.579.10">
    <property type="entry name" value="DNA Cyclobutane Dipyrimidine Photolyase, subunit A, domain 3"/>
    <property type="match status" value="1"/>
</dbReference>
<dbReference type="GO" id="GO:0032922">
    <property type="term" value="P:circadian regulation of gene expression"/>
    <property type="evidence" value="ECO:0007669"/>
    <property type="project" value="TreeGrafter"/>
</dbReference>
<dbReference type="Gene3D" id="1.25.40.80">
    <property type="match status" value="1"/>
</dbReference>
<keyword evidence="8" id="KW-1185">Reference proteome</keyword>
<keyword evidence="3 4" id="KW-0274">FAD</keyword>
<dbReference type="InterPro" id="IPR005101">
    <property type="entry name" value="Cryptochr/Photolyase_FAD-bd"/>
</dbReference>
<feature type="domain" description="Photolyase/cryptochrome alpha/beta" evidence="6">
    <location>
        <begin position="54"/>
        <end position="186"/>
    </location>
</feature>
<reference evidence="7" key="1">
    <citation type="submission" date="2022-12" db="EMBL/GenBank/DDBJ databases">
        <authorList>
            <person name="Petersen C."/>
        </authorList>
    </citation>
    <scope>NUCLEOTIDE SEQUENCE</scope>
    <source>
        <strain evidence="7">IBT 16125</strain>
    </source>
</reference>
<feature type="binding site" evidence="4">
    <location>
        <begin position="334"/>
        <end position="338"/>
    </location>
    <ligand>
        <name>FAD</name>
        <dbReference type="ChEBI" id="CHEBI:57692"/>
    </ligand>
</feature>
<dbReference type="InterPro" id="IPR014729">
    <property type="entry name" value="Rossmann-like_a/b/a_fold"/>
</dbReference>
<feature type="region of interest" description="Disordered" evidence="5">
    <location>
        <begin position="191"/>
        <end position="235"/>
    </location>
</feature>
<dbReference type="PROSITE" id="PS51645">
    <property type="entry name" value="PHR_CRY_ALPHA_BETA"/>
    <property type="match status" value="1"/>
</dbReference>
<dbReference type="GO" id="GO:0003677">
    <property type="term" value="F:DNA binding"/>
    <property type="evidence" value="ECO:0007669"/>
    <property type="project" value="TreeGrafter"/>
</dbReference>
<evidence type="ECO:0000256" key="1">
    <source>
        <dbReference type="ARBA" id="ARBA00005862"/>
    </source>
</evidence>
<proteinExistence type="inferred from homology"/>
<protein>
    <recommendedName>
        <fullName evidence="6">Photolyase/cryptochrome alpha/beta domain-containing protein</fullName>
    </recommendedName>
</protein>
<evidence type="ECO:0000259" key="6">
    <source>
        <dbReference type="PROSITE" id="PS51645"/>
    </source>
</evidence>
<dbReference type="PANTHER" id="PTHR11455">
    <property type="entry name" value="CRYPTOCHROME"/>
    <property type="match status" value="1"/>
</dbReference>
<dbReference type="PANTHER" id="PTHR11455:SF9">
    <property type="entry name" value="CRYPTOCHROME CIRCADIAN CLOCK 5 ISOFORM X1"/>
    <property type="match status" value="1"/>
</dbReference>
<dbReference type="SUPFAM" id="SSF52425">
    <property type="entry name" value="Cryptochrome/photolyase, N-terminal domain"/>
    <property type="match status" value="1"/>
</dbReference>
<dbReference type="GO" id="GO:0005737">
    <property type="term" value="C:cytoplasm"/>
    <property type="evidence" value="ECO:0007669"/>
    <property type="project" value="TreeGrafter"/>
</dbReference>
<dbReference type="InterPro" id="IPR036155">
    <property type="entry name" value="Crypto/Photolyase_N_sf"/>
</dbReference>
<dbReference type="InterPro" id="IPR036134">
    <property type="entry name" value="Crypto/Photolyase_FAD-like_sf"/>
</dbReference>
<dbReference type="SUPFAM" id="SSF48173">
    <property type="entry name" value="Cryptochrome/photolyase FAD-binding domain"/>
    <property type="match status" value="1"/>
</dbReference>
<comment type="similarity">
    <text evidence="1">Belongs to the DNA photolyase class-1 family.</text>
</comment>